<dbReference type="PANTHER" id="PTHR38846:SF1">
    <property type="entry name" value="C3H1-TYPE DOMAIN-CONTAINING PROTEIN"/>
    <property type="match status" value="1"/>
</dbReference>
<protein>
    <submittedName>
        <fullName evidence="2">Uncharacterized protein</fullName>
    </submittedName>
</protein>
<comment type="caution">
    <text evidence="2">The sequence shown here is derived from an EMBL/GenBank/DDBJ whole genome shotgun (WGS) entry which is preliminary data.</text>
</comment>
<accession>A0A8H5BH38</accession>
<dbReference type="PANTHER" id="PTHR38846">
    <property type="entry name" value="C3H1-TYPE DOMAIN-CONTAINING PROTEIN"/>
    <property type="match status" value="1"/>
</dbReference>
<feature type="compositionally biased region" description="Basic residues" evidence="1">
    <location>
        <begin position="192"/>
        <end position="201"/>
    </location>
</feature>
<gene>
    <name evidence="2" type="ORF">D9611_009264</name>
</gene>
<keyword evidence="3" id="KW-1185">Reference proteome</keyword>
<organism evidence="2 3">
    <name type="scientific">Ephemerocybe angulata</name>
    <dbReference type="NCBI Taxonomy" id="980116"/>
    <lineage>
        <taxon>Eukaryota</taxon>
        <taxon>Fungi</taxon>
        <taxon>Dikarya</taxon>
        <taxon>Basidiomycota</taxon>
        <taxon>Agaricomycotina</taxon>
        <taxon>Agaricomycetes</taxon>
        <taxon>Agaricomycetidae</taxon>
        <taxon>Agaricales</taxon>
        <taxon>Agaricineae</taxon>
        <taxon>Psathyrellaceae</taxon>
        <taxon>Ephemerocybe</taxon>
    </lineage>
</organism>
<dbReference type="AlphaFoldDB" id="A0A8H5BH38"/>
<reference evidence="2 3" key="1">
    <citation type="journal article" date="2020" name="ISME J.">
        <title>Uncovering the hidden diversity of litter-decomposition mechanisms in mushroom-forming fungi.</title>
        <authorList>
            <person name="Floudas D."/>
            <person name="Bentzer J."/>
            <person name="Ahren D."/>
            <person name="Johansson T."/>
            <person name="Persson P."/>
            <person name="Tunlid A."/>
        </authorList>
    </citation>
    <scope>NUCLEOTIDE SEQUENCE [LARGE SCALE GENOMIC DNA]</scope>
    <source>
        <strain evidence="2 3">CBS 175.51</strain>
    </source>
</reference>
<proteinExistence type="predicted"/>
<evidence type="ECO:0000256" key="1">
    <source>
        <dbReference type="SAM" id="MobiDB-lite"/>
    </source>
</evidence>
<evidence type="ECO:0000313" key="3">
    <source>
        <dbReference type="Proteomes" id="UP000541558"/>
    </source>
</evidence>
<feature type="compositionally biased region" description="Low complexity" evidence="1">
    <location>
        <begin position="1"/>
        <end position="18"/>
    </location>
</feature>
<sequence length="228" mass="25872">MSRSPSPFSFSSSSSSSSGEEEEAPILEFFSQHVKSGFEYDPSQPSSQEFKRLCDHNKWKPSQPESKVAKTEFSRAIIQQFNVNFGKDEKDLYSWQTLCQMVSIDPIPDTVEEAREAFESVNVNLVELTDGYSNGQPVKTFDTVQKLSRYTLNNNLIFPKQMAYQEAGGLLKCLLRNILNPSKDVDRGRGSSVHRRAKERRGGREQQTTSRRGDGPGSSIRMYIYTYV</sequence>
<evidence type="ECO:0000313" key="2">
    <source>
        <dbReference type="EMBL" id="KAF5323016.1"/>
    </source>
</evidence>
<dbReference type="Proteomes" id="UP000541558">
    <property type="component" value="Unassembled WGS sequence"/>
</dbReference>
<name>A0A8H5BH38_9AGAR</name>
<dbReference type="OrthoDB" id="6105938at2759"/>
<dbReference type="EMBL" id="JAACJK010000167">
    <property type="protein sequence ID" value="KAF5323016.1"/>
    <property type="molecule type" value="Genomic_DNA"/>
</dbReference>
<feature type="region of interest" description="Disordered" evidence="1">
    <location>
        <begin position="1"/>
        <end position="23"/>
    </location>
</feature>
<feature type="region of interest" description="Disordered" evidence="1">
    <location>
        <begin position="185"/>
        <end position="218"/>
    </location>
</feature>